<dbReference type="InterPro" id="IPR007039">
    <property type="entry name" value="TrbC/VirB2"/>
</dbReference>
<feature type="transmembrane region" description="Helical" evidence="1">
    <location>
        <begin position="65"/>
        <end position="83"/>
    </location>
</feature>
<dbReference type="EMBL" id="WUUL01000002">
    <property type="protein sequence ID" value="MXQ53053.1"/>
    <property type="molecule type" value="Genomic_DNA"/>
</dbReference>
<gene>
    <name evidence="2" type="ORF">GSM42_04760</name>
</gene>
<dbReference type="AlphaFoldDB" id="A0A6I4VPQ9"/>
<keyword evidence="1" id="KW-0472">Membrane</keyword>
<reference evidence="2 3" key="1">
    <citation type="submission" date="2019-12" db="EMBL/GenBank/DDBJ databases">
        <title>Whole-genome analyses of novel actinobacteria.</title>
        <authorList>
            <person name="Sahin N."/>
            <person name="Saygin H."/>
        </authorList>
    </citation>
    <scope>NUCLEOTIDE SEQUENCE [LARGE SCALE GENOMIC DNA]</scope>
    <source>
        <strain evidence="2 3">KC615</strain>
    </source>
</reference>
<evidence type="ECO:0008006" key="4">
    <source>
        <dbReference type="Google" id="ProtNLM"/>
    </source>
</evidence>
<protein>
    <recommendedName>
        <fullName evidence="4">TrbC/VIRB2 family protein</fullName>
    </recommendedName>
</protein>
<accession>A0A6I4VPQ9</accession>
<proteinExistence type="predicted"/>
<sequence length="90" mass="9751">MKWQTLFLEAEAKNPFTEISKFLTNTVVEGLLGIATPVAILAFIGLGIASMLASDEQSRAKLKSGMWWVGGAAALCFMAQNIVKWLEGAF</sequence>
<dbReference type="Pfam" id="PF04956">
    <property type="entry name" value="TrbC"/>
    <property type="match status" value="1"/>
</dbReference>
<evidence type="ECO:0000313" key="2">
    <source>
        <dbReference type="EMBL" id="MXQ53053.1"/>
    </source>
</evidence>
<name>A0A6I4VPQ9_9BACL</name>
<dbReference type="Proteomes" id="UP000430692">
    <property type="component" value="Unassembled WGS sequence"/>
</dbReference>
<keyword evidence="1" id="KW-1133">Transmembrane helix</keyword>
<feature type="transmembrane region" description="Helical" evidence="1">
    <location>
        <begin position="31"/>
        <end position="53"/>
    </location>
</feature>
<keyword evidence="1" id="KW-0812">Transmembrane</keyword>
<comment type="caution">
    <text evidence="2">The sequence shown here is derived from an EMBL/GenBank/DDBJ whole genome shotgun (WGS) entry which is preliminary data.</text>
</comment>
<keyword evidence="3" id="KW-1185">Reference proteome</keyword>
<evidence type="ECO:0000256" key="1">
    <source>
        <dbReference type="SAM" id="Phobius"/>
    </source>
</evidence>
<evidence type="ECO:0000313" key="3">
    <source>
        <dbReference type="Proteomes" id="UP000430692"/>
    </source>
</evidence>
<dbReference type="RefSeq" id="WP_160800386.1">
    <property type="nucleotide sequence ID" value="NZ_WUUL01000002.1"/>
</dbReference>
<organism evidence="2 3">
    <name type="scientific">Shimazuella alba</name>
    <dbReference type="NCBI Taxonomy" id="2690964"/>
    <lineage>
        <taxon>Bacteria</taxon>
        <taxon>Bacillati</taxon>
        <taxon>Bacillota</taxon>
        <taxon>Bacilli</taxon>
        <taxon>Bacillales</taxon>
        <taxon>Thermoactinomycetaceae</taxon>
        <taxon>Shimazuella</taxon>
    </lineage>
</organism>